<dbReference type="PANTHER" id="PTHR42981">
    <property type="entry name" value="PYRUVATE DEHYDROGENASE [UBIQUINONE]"/>
    <property type="match status" value="1"/>
</dbReference>
<reference evidence="9" key="1">
    <citation type="submission" date="2023-07" db="EMBL/GenBank/DDBJ databases">
        <title>Novel species in the genus Lipingzhangella isolated from Sambhar Salt Lake.</title>
        <authorList>
            <person name="Jiya N."/>
            <person name="Kajale S."/>
            <person name="Sharma A."/>
        </authorList>
    </citation>
    <scope>NUCLEOTIDE SEQUENCE [LARGE SCALE GENOMIC DNA]</scope>
    <source>
        <strain evidence="9">LS1_29</strain>
    </source>
</reference>
<dbReference type="InterPro" id="IPR012000">
    <property type="entry name" value="Thiamin_PyroP_enz_cen_dom"/>
</dbReference>
<dbReference type="InterPro" id="IPR011766">
    <property type="entry name" value="TPP_enzyme_TPP-bd"/>
</dbReference>
<dbReference type="CDD" id="cd02014">
    <property type="entry name" value="TPP_POX"/>
    <property type="match status" value="1"/>
</dbReference>
<evidence type="ECO:0000256" key="3">
    <source>
        <dbReference type="RuleBase" id="RU362132"/>
    </source>
</evidence>
<dbReference type="InterPro" id="IPR047211">
    <property type="entry name" value="POXB-like"/>
</dbReference>
<evidence type="ECO:0000256" key="4">
    <source>
        <dbReference type="SAM" id="MobiDB-lite"/>
    </source>
</evidence>
<dbReference type="Pfam" id="PF00205">
    <property type="entry name" value="TPP_enzyme_M"/>
    <property type="match status" value="1"/>
</dbReference>
<dbReference type="Pfam" id="PF02775">
    <property type="entry name" value="TPP_enzyme_C"/>
    <property type="match status" value="1"/>
</dbReference>
<dbReference type="Gene3D" id="3.40.50.970">
    <property type="match status" value="2"/>
</dbReference>
<evidence type="ECO:0000313" key="9">
    <source>
        <dbReference type="Proteomes" id="UP001250214"/>
    </source>
</evidence>
<dbReference type="SUPFAM" id="SSF52467">
    <property type="entry name" value="DHS-like NAD/FAD-binding domain"/>
    <property type="match status" value="1"/>
</dbReference>
<comment type="similarity">
    <text evidence="1 3">Belongs to the TPP enzyme family.</text>
</comment>
<name>A0ABU2HAA8_9ACTN</name>
<evidence type="ECO:0000259" key="5">
    <source>
        <dbReference type="Pfam" id="PF00205"/>
    </source>
</evidence>
<organism evidence="8 9">
    <name type="scientific">Lipingzhangella rawalii</name>
    <dbReference type="NCBI Taxonomy" id="2055835"/>
    <lineage>
        <taxon>Bacteria</taxon>
        <taxon>Bacillati</taxon>
        <taxon>Actinomycetota</taxon>
        <taxon>Actinomycetes</taxon>
        <taxon>Streptosporangiales</taxon>
        <taxon>Nocardiopsidaceae</taxon>
        <taxon>Lipingzhangella</taxon>
    </lineage>
</organism>
<dbReference type="Gene3D" id="3.40.50.1220">
    <property type="entry name" value="TPP-binding domain"/>
    <property type="match status" value="1"/>
</dbReference>
<dbReference type="InterPro" id="IPR047212">
    <property type="entry name" value="TPP_POXB-like"/>
</dbReference>
<feature type="compositionally biased region" description="Basic and acidic residues" evidence="4">
    <location>
        <begin position="340"/>
        <end position="361"/>
    </location>
</feature>
<evidence type="ECO:0000313" key="8">
    <source>
        <dbReference type="EMBL" id="MDS1272243.1"/>
    </source>
</evidence>
<dbReference type="Pfam" id="PF02776">
    <property type="entry name" value="TPP_enzyme_N"/>
    <property type="match status" value="1"/>
</dbReference>
<proteinExistence type="inferred from homology"/>
<dbReference type="InterPro" id="IPR029035">
    <property type="entry name" value="DHS-like_NAD/FAD-binding_dom"/>
</dbReference>
<feature type="domain" description="Thiamine pyrophosphate enzyme central" evidence="5">
    <location>
        <begin position="203"/>
        <end position="329"/>
    </location>
</feature>
<keyword evidence="9" id="KW-1185">Reference proteome</keyword>
<keyword evidence="2 3" id="KW-0786">Thiamine pyrophosphate</keyword>
<sequence>MSQPTPRGTGMRKSTVADVLWDMLHAAGVRRCYGIVGDALNPVIDALARDGRIDFVHVRHEEAGVFAAVADAYLTGAPVVVCGTAGPGATHLLNGLMDARKEGAPVIALAGDTVTDALETETLEEVNPHQLFQTASLYTGQIVNPRQTHAVVQRALLTALRDRGPTVISLPGDVAAAPASHAAVPAARLSDTVLRPAEADLRVLADMLNEARTVTIFGGEGCRDAHDQVVALAERLQAPVAYTLRGKQWLEWDNPNAVGMTGLLGWGGAHQAMYDCDMCLLLGTDFPFSAFLPGGPRKAQVDRRAANIGRRTPVDLGLVGHVGDTIDALLPLVHGKTETKHLDTARKHTTSARERNRHYVDHGPTTSPIRPEYLTTLLDERAADDAVFTVDTGTACIWAARHLTATPDRRILGSFSWASMANAMPNALGAALAGGANRQVIALCGDGGFTMLLGDLLTLVQRKLPVKIVVLNNSSLGFVHIEMEEAGLAPYGTELANPNFAKVAEAMGATGMRVSEPLDVSGAVDQLLDSDGPAVLDAVVDPVALALPPQVSFGMAEGFGLSLAKQALHGNLDDAVRSVTHNVRLL</sequence>
<feature type="domain" description="Thiamine pyrophosphate enzyme TPP-binding" evidence="6">
    <location>
        <begin position="391"/>
        <end position="537"/>
    </location>
</feature>
<comment type="caution">
    <text evidence="8">The sequence shown here is derived from an EMBL/GenBank/DDBJ whole genome shotgun (WGS) entry which is preliminary data.</text>
</comment>
<feature type="domain" description="Thiamine pyrophosphate enzyme N-terminal TPP-binding" evidence="7">
    <location>
        <begin position="15"/>
        <end position="127"/>
    </location>
</feature>
<feature type="region of interest" description="Disordered" evidence="4">
    <location>
        <begin position="340"/>
        <end position="365"/>
    </location>
</feature>
<dbReference type="PANTHER" id="PTHR42981:SF2">
    <property type="entry name" value="PYRUVATE DEHYDROGENASE [UBIQUINONE]"/>
    <property type="match status" value="1"/>
</dbReference>
<accession>A0ABU2HAA8</accession>
<dbReference type="SUPFAM" id="SSF52518">
    <property type="entry name" value="Thiamin diphosphate-binding fold (THDP-binding)"/>
    <property type="match status" value="2"/>
</dbReference>
<evidence type="ECO:0000256" key="1">
    <source>
        <dbReference type="ARBA" id="ARBA00007812"/>
    </source>
</evidence>
<dbReference type="Proteomes" id="UP001250214">
    <property type="component" value="Unassembled WGS sequence"/>
</dbReference>
<dbReference type="EMBL" id="JAVLVT010000010">
    <property type="protein sequence ID" value="MDS1272243.1"/>
    <property type="molecule type" value="Genomic_DNA"/>
</dbReference>
<gene>
    <name evidence="8" type="ORF">RIF23_18295</name>
</gene>
<evidence type="ECO:0000256" key="2">
    <source>
        <dbReference type="ARBA" id="ARBA00023052"/>
    </source>
</evidence>
<protein>
    <submittedName>
        <fullName evidence="8">Thiamine pyrophosphate-binding protein</fullName>
    </submittedName>
</protein>
<evidence type="ECO:0000259" key="6">
    <source>
        <dbReference type="Pfam" id="PF02775"/>
    </source>
</evidence>
<dbReference type="InterPro" id="IPR012001">
    <property type="entry name" value="Thiamin_PyroP_enz_TPP-bd_dom"/>
</dbReference>
<dbReference type="InterPro" id="IPR029061">
    <property type="entry name" value="THDP-binding"/>
</dbReference>
<evidence type="ECO:0000259" key="7">
    <source>
        <dbReference type="Pfam" id="PF02776"/>
    </source>
</evidence>